<dbReference type="KEGG" id="epi:Q3V30_10305"/>
<reference evidence="5 6" key="1">
    <citation type="submission" date="2023-07" db="EMBL/GenBank/DDBJ databases">
        <title>Pathogenic bacteria of pear tree diseases.</title>
        <authorList>
            <person name="Zhang Z."/>
            <person name="He L."/>
            <person name="Huang R."/>
        </authorList>
    </citation>
    <scope>NUCLEOTIDE SEQUENCE [LARGE SCALE GENOMIC DNA]</scope>
    <source>
        <strain evidence="5 6">DE2</strain>
    </source>
</reference>
<name>A0AA50DP81_9GAMM</name>
<organism evidence="5 6">
    <name type="scientific">Erwinia pyri</name>
    <dbReference type="NCBI Taxonomy" id="3062598"/>
    <lineage>
        <taxon>Bacteria</taxon>
        <taxon>Pseudomonadati</taxon>
        <taxon>Pseudomonadota</taxon>
        <taxon>Gammaproteobacteria</taxon>
        <taxon>Enterobacterales</taxon>
        <taxon>Erwiniaceae</taxon>
        <taxon>Erwinia</taxon>
    </lineage>
</organism>
<evidence type="ECO:0000313" key="5">
    <source>
        <dbReference type="EMBL" id="WLS80837.1"/>
    </source>
</evidence>
<dbReference type="InterPro" id="IPR023696">
    <property type="entry name" value="Ureohydrolase_dom_sf"/>
</dbReference>
<accession>A0AA50DP81</accession>
<dbReference type="GO" id="GO:0030145">
    <property type="term" value="F:manganese ion binding"/>
    <property type="evidence" value="ECO:0007669"/>
    <property type="project" value="TreeGrafter"/>
</dbReference>
<dbReference type="InterPro" id="IPR006035">
    <property type="entry name" value="Ureohydrolase"/>
</dbReference>
<evidence type="ECO:0000256" key="3">
    <source>
        <dbReference type="ARBA" id="ARBA00023211"/>
    </source>
</evidence>
<dbReference type="Pfam" id="PF00491">
    <property type="entry name" value="Arginase"/>
    <property type="match status" value="1"/>
</dbReference>
<evidence type="ECO:0000313" key="6">
    <source>
        <dbReference type="Proteomes" id="UP001228139"/>
    </source>
</evidence>
<dbReference type="RefSeq" id="WP_306212983.1">
    <property type="nucleotide sequence ID" value="NZ_CP132353.1"/>
</dbReference>
<keyword evidence="3" id="KW-0464">Manganese</keyword>
<keyword evidence="1" id="KW-0479">Metal-binding</keyword>
<dbReference type="CDD" id="cd09999">
    <property type="entry name" value="Arginase-like_1"/>
    <property type="match status" value="1"/>
</dbReference>
<dbReference type="GO" id="GO:0005829">
    <property type="term" value="C:cytosol"/>
    <property type="evidence" value="ECO:0007669"/>
    <property type="project" value="TreeGrafter"/>
</dbReference>
<dbReference type="PANTHER" id="PTHR43782">
    <property type="entry name" value="ARGINASE"/>
    <property type="match status" value="1"/>
</dbReference>
<gene>
    <name evidence="5" type="ORF">Q3V30_10305</name>
</gene>
<dbReference type="Gene3D" id="3.40.800.10">
    <property type="entry name" value="Ureohydrolase domain"/>
    <property type="match status" value="1"/>
</dbReference>
<proteinExistence type="inferred from homology"/>
<evidence type="ECO:0000256" key="4">
    <source>
        <dbReference type="PROSITE-ProRule" id="PRU00742"/>
    </source>
</evidence>
<keyword evidence="2" id="KW-0378">Hydrolase</keyword>
<dbReference type="PROSITE" id="PS51409">
    <property type="entry name" value="ARGINASE_2"/>
    <property type="match status" value="1"/>
</dbReference>
<protein>
    <submittedName>
        <fullName evidence="5">Arginase family protein</fullName>
    </submittedName>
</protein>
<dbReference type="GO" id="GO:0004053">
    <property type="term" value="F:arginase activity"/>
    <property type="evidence" value="ECO:0007669"/>
    <property type="project" value="TreeGrafter"/>
</dbReference>
<keyword evidence="6" id="KW-1185">Reference proteome</keyword>
<dbReference type="AlphaFoldDB" id="A0AA50DP81"/>
<dbReference type="SUPFAM" id="SSF52768">
    <property type="entry name" value="Arginase/deacetylase"/>
    <property type="match status" value="1"/>
</dbReference>
<sequence>MNEVAYTVFCGRAGDPNDLAMPGSKAIGEALARQSGISPVIIGTPEPALNSSWQEELDAAMSGLRAMQHRFEEVFRSEAISVAATGRCVVSLSTLPVVAKYHPDICVVWFDAHADLNTPEVSASGYLGGMALAGPLGLWDPGLGSGLKPEQIVLVGQRDIDPSESLLIARHNITCIKPGEGLAERLQQAIAGRALYVHLDCDVLEPGIVPTDYVIDGGLTLAELKECCEVIATQRFVGIEIAEFQHRWKGQEEAASPVPLLEALSPILKREG</sequence>
<comment type="similarity">
    <text evidence="4">Belongs to the arginase family.</text>
</comment>
<dbReference type="EMBL" id="CP132353">
    <property type="protein sequence ID" value="WLS80837.1"/>
    <property type="molecule type" value="Genomic_DNA"/>
</dbReference>
<evidence type="ECO:0000256" key="2">
    <source>
        <dbReference type="ARBA" id="ARBA00022801"/>
    </source>
</evidence>
<dbReference type="Proteomes" id="UP001228139">
    <property type="component" value="Chromosome"/>
</dbReference>
<dbReference type="PANTHER" id="PTHR43782:SF3">
    <property type="entry name" value="ARGINASE"/>
    <property type="match status" value="1"/>
</dbReference>
<evidence type="ECO:0000256" key="1">
    <source>
        <dbReference type="ARBA" id="ARBA00022723"/>
    </source>
</evidence>